<sequence length="265" mass="28083">MMVETQGMPDLERDLEMAAGMAQAEVSLEKFLLPLGMAAVALGGSAACHYAGIDVGSTLSAFREDPQAFLQTYLDGLGPLAVVYFGGLYVAAELLAIPATPLTLSAGYLFGFTEGSLVVLAAGTLSACIGFFIGKTLLRQWVESVLEENPQMKKLDNAIGSEGFKLLVLVRLSPIFPFSLLNYTYGASSISFPTFVTGTLLGFTPSTLGYVYTGLAGKELLLGEGTQPWYVYACALTVLLGFLKLVTDVATDIVGAMDEEPESIL</sequence>
<dbReference type="AlphaFoldDB" id="A0A9N8D858"/>
<feature type="transmembrane region" description="Helical" evidence="1">
    <location>
        <begin position="195"/>
        <end position="217"/>
    </location>
</feature>
<feature type="domain" description="VTT" evidence="2">
    <location>
        <begin position="97"/>
        <end position="214"/>
    </location>
</feature>
<evidence type="ECO:0000259" key="2">
    <source>
        <dbReference type="Pfam" id="PF09335"/>
    </source>
</evidence>
<dbReference type="PANTHER" id="PTHR46826">
    <property type="match status" value="1"/>
</dbReference>
<dbReference type="InterPro" id="IPR032816">
    <property type="entry name" value="VTT_dom"/>
</dbReference>
<keyword evidence="4" id="KW-1185">Reference proteome</keyword>
<dbReference type="Proteomes" id="UP001153069">
    <property type="component" value="Unassembled WGS sequence"/>
</dbReference>
<name>A0A9N8D858_9STRA</name>
<keyword evidence="1 3" id="KW-0812">Transmembrane</keyword>
<dbReference type="Pfam" id="PF09335">
    <property type="entry name" value="VTT_dom"/>
    <property type="match status" value="1"/>
</dbReference>
<dbReference type="EMBL" id="CAICTM010000027">
    <property type="protein sequence ID" value="CAB9497874.1"/>
    <property type="molecule type" value="Genomic_DNA"/>
</dbReference>
<protein>
    <submittedName>
        <fullName evidence="3">Transmembrane protein 41A</fullName>
    </submittedName>
</protein>
<dbReference type="InterPro" id="IPR053240">
    <property type="entry name" value="VTT_domain"/>
</dbReference>
<evidence type="ECO:0000313" key="3">
    <source>
        <dbReference type="EMBL" id="CAB9497874.1"/>
    </source>
</evidence>
<feature type="transmembrane region" description="Helical" evidence="1">
    <location>
        <begin position="73"/>
        <end position="96"/>
    </location>
</feature>
<accession>A0A9N8D858</accession>
<reference evidence="3" key="1">
    <citation type="submission" date="2020-06" db="EMBL/GenBank/DDBJ databases">
        <authorList>
            <consortium name="Plant Systems Biology data submission"/>
        </authorList>
    </citation>
    <scope>NUCLEOTIDE SEQUENCE</scope>
    <source>
        <strain evidence="3">D6</strain>
    </source>
</reference>
<evidence type="ECO:0000256" key="1">
    <source>
        <dbReference type="SAM" id="Phobius"/>
    </source>
</evidence>
<dbReference type="PANTHER" id="PTHR46826:SF1">
    <property type="entry name" value="TVP38_TMEM64 FAMILY MEMBRANE PROTEIN YDJX"/>
    <property type="match status" value="1"/>
</dbReference>
<organism evidence="3 4">
    <name type="scientific">Seminavis robusta</name>
    <dbReference type="NCBI Taxonomy" id="568900"/>
    <lineage>
        <taxon>Eukaryota</taxon>
        <taxon>Sar</taxon>
        <taxon>Stramenopiles</taxon>
        <taxon>Ochrophyta</taxon>
        <taxon>Bacillariophyta</taxon>
        <taxon>Bacillariophyceae</taxon>
        <taxon>Bacillariophycidae</taxon>
        <taxon>Naviculales</taxon>
        <taxon>Naviculaceae</taxon>
        <taxon>Seminavis</taxon>
    </lineage>
</organism>
<keyword evidence="1" id="KW-0472">Membrane</keyword>
<comment type="caution">
    <text evidence="3">The sequence shown here is derived from an EMBL/GenBank/DDBJ whole genome shotgun (WGS) entry which is preliminary data.</text>
</comment>
<feature type="transmembrane region" description="Helical" evidence="1">
    <location>
        <begin position="31"/>
        <end position="53"/>
    </location>
</feature>
<gene>
    <name evidence="3" type="ORF">SEMRO_27_G018160.1</name>
</gene>
<evidence type="ECO:0000313" key="4">
    <source>
        <dbReference type="Proteomes" id="UP001153069"/>
    </source>
</evidence>
<dbReference type="OrthoDB" id="166803at2759"/>
<proteinExistence type="predicted"/>
<keyword evidence="1" id="KW-1133">Transmembrane helix</keyword>
<feature type="transmembrane region" description="Helical" evidence="1">
    <location>
        <begin position="108"/>
        <end position="133"/>
    </location>
</feature>
<feature type="transmembrane region" description="Helical" evidence="1">
    <location>
        <begin position="229"/>
        <end position="247"/>
    </location>
</feature>